<gene>
    <name evidence="2" type="ORF">DAEQUDRAFT_137750</name>
</gene>
<name>A0A165RSQ6_9APHY</name>
<feature type="region of interest" description="Disordered" evidence="1">
    <location>
        <begin position="23"/>
        <end position="95"/>
    </location>
</feature>
<feature type="region of interest" description="Disordered" evidence="1">
    <location>
        <begin position="263"/>
        <end position="282"/>
    </location>
</feature>
<dbReference type="Proteomes" id="UP000076727">
    <property type="component" value="Unassembled WGS sequence"/>
</dbReference>
<proteinExistence type="predicted"/>
<feature type="region of interest" description="Disordered" evidence="1">
    <location>
        <begin position="210"/>
        <end position="238"/>
    </location>
</feature>
<organism evidence="2 3">
    <name type="scientific">Daedalea quercina L-15889</name>
    <dbReference type="NCBI Taxonomy" id="1314783"/>
    <lineage>
        <taxon>Eukaryota</taxon>
        <taxon>Fungi</taxon>
        <taxon>Dikarya</taxon>
        <taxon>Basidiomycota</taxon>
        <taxon>Agaricomycotina</taxon>
        <taxon>Agaricomycetes</taxon>
        <taxon>Polyporales</taxon>
        <taxon>Fomitopsis</taxon>
    </lineage>
</organism>
<feature type="compositionally biased region" description="Basic and acidic residues" evidence="1">
    <location>
        <begin position="24"/>
        <end position="35"/>
    </location>
</feature>
<feature type="region of interest" description="Disordered" evidence="1">
    <location>
        <begin position="370"/>
        <end position="402"/>
    </location>
</feature>
<reference evidence="2 3" key="1">
    <citation type="journal article" date="2016" name="Mol. Biol. Evol.">
        <title>Comparative Genomics of Early-Diverging Mushroom-Forming Fungi Provides Insights into the Origins of Lignocellulose Decay Capabilities.</title>
        <authorList>
            <person name="Nagy L.G."/>
            <person name="Riley R."/>
            <person name="Tritt A."/>
            <person name="Adam C."/>
            <person name="Daum C."/>
            <person name="Floudas D."/>
            <person name="Sun H."/>
            <person name="Yadav J.S."/>
            <person name="Pangilinan J."/>
            <person name="Larsson K.H."/>
            <person name="Matsuura K."/>
            <person name="Barry K."/>
            <person name="Labutti K."/>
            <person name="Kuo R."/>
            <person name="Ohm R.A."/>
            <person name="Bhattacharya S.S."/>
            <person name="Shirouzu T."/>
            <person name="Yoshinaga Y."/>
            <person name="Martin F.M."/>
            <person name="Grigoriev I.V."/>
            <person name="Hibbett D.S."/>
        </authorList>
    </citation>
    <scope>NUCLEOTIDE SEQUENCE [LARGE SCALE GENOMIC DNA]</scope>
    <source>
        <strain evidence="2 3">L-15889</strain>
    </source>
</reference>
<dbReference type="EMBL" id="KV429047">
    <property type="protein sequence ID" value="KZT71113.1"/>
    <property type="molecule type" value="Genomic_DNA"/>
</dbReference>
<sequence>MSTAAAPSEPPQMWLPASRPRTIHARDPSSLHSHPDLCAGSGRQGPVYPSRCDESKIARARAASTARRTTCVAERPAKSNSPANRPAARARARKHRTPRHRAWAWVWSREVLLRSAACSVGAGLSMISRSSRLHVRAPGDSSATTPRERSGRPVSPYVAAQPVRGHPIVPAHVFCPGGLDMNVRTRSQAPAATHGHVLPSLPSPLRVHHLTQRTSPRAPTKPMRKVDGSLHPPGEDDASLVADSVPPARARARQLALALTPPIVHPTQPSNRTAIPTRPGPRTPHMAYHSYFTIAARPPAILVKRTADARRAAPERLAGGRARGFARACPAAIAAAACARGHPAFPIPANASAGEALVRAAHHWLAGRVCSSSSSSSRRTRGGCARPPWSQIRARIPSRRPT</sequence>
<evidence type="ECO:0000313" key="2">
    <source>
        <dbReference type="EMBL" id="KZT71113.1"/>
    </source>
</evidence>
<keyword evidence="3" id="KW-1185">Reference proteome</keyword>
<accession>A0A165RSQ6</accession>
<feature type="region of interest" description="Disordered" evidence="1">
    <location>
        <begin position="133"/>
        <end position="154"/>
    </location>
</feature>
<dbReference type="AlphaFoldDB" id="A0A165RSQ6"/>
<evidence type="ECO:0000256" key="1">
    <source>
        <dbReference type="SAM" id="MobiDB-lite"/>
    </source>
</evidence>
<feature type="compositionally biased region" description="Low complexity" evidence="1">
    <location>
        <begin position="60"/>
        <end position="70"/>
    </location>
</feature>
<protein>
    <submittedName>
        <fullName evidence="2">Uncharacterized protein</fullName>
    </submittedName>
</protein>
<evidence type="ECO:0000313" key="3">
    <source>
        <dbReference type="Proteomes" id="UP000076727"/>
    </source>
</evidence>